<keyword evidence="2" id="KW-0479">Metal-binding</keyword>
<feature type="compositionally biased region" description="Polar residues" evidence="10">
    <location>
        <begin position="1258"/>
        <end position="1270"/>
    </location>
</feature>
<reference evidence="16" key="1">
    <citation type="submission" date="2025-08" db="UniProtKB">
        <authorList>
            <consortium name="RefSeq"/>
        </authorList>
    </citation>
    <scope>IDENTIFICATION</scope>
    <source>
        <tissue evidence="16">Blood</tissue>
    </source>
</reference>
<evidence type="ECO:0000256" key="2">
    <source>
        <dbReference type="ARBA" id="ARBA00022723"/>
    </source>
</evidence>
<dbReference type="GO" id="GO:0044325">
    <property type="term" value="F:transmembrane transporter binding"/>
    <property type="evidence" value="ECO:0007669"/>
    <property type="project" value="TreeGrafter"/>
</dbReference>
<dbReference type="SUPFAM" id="SSF50156">
    <property type="entry name" value="PDZ domain-like"/>
    <property type="match status" value="1"/>
</dbReference>
<feature type="compositionally biased region" description="Low complexity" evidence="10">
    <location>
        <begin position="1361"/>
        <end position="1382"/>
    </location>
</feature>
<dbReference type="GO" id="GO:0042391">
    <property type="term" value="P:regulation of membrane potential"/>
    <property type="evidence" value="ECO:0007669"/>
    <property type="project" value="TreeGrafter"/>
</dbReference>
<feature type="region of interest" description="Disordered" evidence="10">
    <location>
        <begin position="1347"/>
        <end position="1392"/>
    </location>
</feature>
<dbReference type="GO" id="GO:0048788">
    <property type="term" value="C:cytoskeleton of presynaptic active zone"/>
    <property type="evidence" value="ECO:0007669"/>
    <property type="project" value="TreeGrafter"/>
</dbReference>
<feature type="compositionally biased region" description="Basic and acidic residues" evidence="10">
    <location>
        <begin position="440"/>
        <end position="454"/>
    </location>
</feature>
<feature type="domain" description="PDZ" evidence="12">
    <location>
        <begin position="583"/>
        <end position="669"/>
    </location>
</feature>
<feature type="compositionally biased region" description="Basic and acidic residues" evidence="10">
    <location>
        <begin position="181"/>
        <end position="194"/>
    </location>
</feature>
<dbReference type="FunFam" id="2.30.42.10:FF:000003">
    <property type="entry name" value="Regulating synaptic membrane exocytosis protein 1, putative"/>
    <property type="match status" value="1"/>
</dbReference>
<evidence type="ECO:0000259" key="11">
    <source>
        <dbReference type="PROSITE" id="PS50004"/>
    </source>
</evidence>
<evidence type="ECO:0000259" key="13">
    <source>
        <dbReference type="PROSITE" id="PS50178"/>
    </source>
</evidence>
<keyword evidence="6" id="KW-0862">Zinc</keyword>
<evidence type="ECO:0000256" key="7">
    <source>
        <dbReference type="ARBA" id="ARBA00023018"/>
    </source>
</evidence>
<dbReference type="SMART" id="SM00239">
    <property type="entry name" value="C2"/>
    <property type="match status" value="2"/>
</dbReference>
<dbReference type="InterPro" id="IPR013083">
    <property type="entry name" value="Znf_RING/FYVE/PHD"/>
</dbReference>
<dbReference type="PANTHER" id="PTHR12157:SF18">
    <property type="entry name" value="REGULATING SYNAPTIC MEMBRANE EXOCYTOSIS PROTEIN 1"/>
    <property type="match status" value="1"/>
</dbReference>
<dbReference type="InterPro" id="IPR035892">
    <property type="entry name" value="C2_domain_sf"/>
</dbReference>
<feature type="region of interest" description="Disordered" evidence="10">
    <location>
        <begin position="1092"/>
        <end position="1298"/>
    </location>
</feature>
<feature type="compositionally biased region" description="Basic and acidic residues" evidence="10">
    <location>
        <begin position="971"/>
        <end position="988"/>
    </location>
</feature>
<dbReference type="PROSITE" id="PS50004">
    <property type="entry name" value="C2"/>
    <property type="match status" value="2"/>
</dbReference>
<feature type="compositionally biased region" description="Polar residues" evidence="10">
    <location>
        <begin position="1158"/>
        <end position="1167"/>
    </location>
</feature>
<dbReference type="InterPro" id="IPR000008">
    <property type="entry name" value="C2_dom"/>
</dbReference>
<feature type="compositionally biased region" description="Basic and acidic residues" evidence="10">
    <location>
        <begin position="311"/>
        <end position="333"/>
    </location>
</feature>
<feature type="compositionally biased region" description="Polar residues" evidence="10">
    <location>
        <begin position="223"/>
        <end position="235"/>
    </location>
</feature>
<keyword evidence="15" id="KW-1185">Reference proteome</keyword>
<gene>
    <name evidence="16" type="primary">RIMS1</name>
</gene>
<dbReference type="InterPro" id="IPR054386">
    <property type="entry name" value="RIM_Znf"/>
</dbReference>
<feature type="compositionally biased region" description="Basic residues" evidence="10">
    <location>
        <begin position="353"/>
        <end position="364"/>
    </location>
</feature>
<feature type="domain" description="FYVE-type" evidence="13">
    <location>
        <begin position="86"/>
        <end position="146"/>
    </location>
</feature>
<feature type="compositionally biased region" description="Pro residues" evidence="10">
    <location>
        <begin position="12"/>
        <end position="23"/>
    </location>
</feature>
<evidence type="ECO:0000256" key="1">
    <source>
        <dbReference type="ARBA" id="ARBA00022553"/>
    </source>
</evidence>
<dbReference type="Pfam" id="PF00168">
    <property type="entry name" value="C2"/>
    <property type="match status" value="2"/>
</dbReference>
<dbReference type="CDD" id="cd04031">
    <property type="entry name" value="C2A_RIM1alpha"/>
    <property type="match status" value="1"/>
</dbReference>
<proteinExistence type="predicted"/>
<evidence type="ECO:0000313" key="16">
    <source>
        <dbReference type="RefSeq" id="XP_054853987.1"/>
    </source>
</evidence>
<evidence type="ECO:0000256" key="3">
    <source>
        <dbReference type="ARBA" id="ARBA00022737"/>
    </source>
</evidence>
<dbReference type="KEGG" id="emc:129342285"/>
<feature type="region of interest" description="Disordered" evidence="10">
    <location>
        <begin position="473"/>
        <end position="530"/>
    </location>
</feature>
<dbReference type="Pfam" id="PF22601">
    <property type="entry name" value="RIM2a_ZnF"/>
    <property type="match status" value="1"/>
</dbReference>
<dbReference type="FunFam" id="3.30.40.10:FF:000044">
    <property type="entry name" value="Regulating synaptic membrane exocytosis protein 2"/>
    <property type="match status" value="1"/>
</dbReference>
<comment type="subcellular location">
    <subcellularLocation>
        <location evidence="8">Synapse</location>
    </subcellularLocation>
</comment>
<feature type="compositionally biased region" description="Low complexity" evidence="10">
    <location>
        <begin position="1"/>
        <end position="11"/>
    </location>
</feature>
<feature type="compositionally biased region" description="Polar residues" evidence="10">
    <location>
        <begin position="1286"/>
        <end position="1298"/>
    </location>
</feature>
<dbReference type="RefSeq" id="XP_054853987.1">
    <property type="nucleotide sequence ID" value="XM_054998012.1"/>
</dbReference>
<name>A0AA97KCM8_EUBMA</name>
<dbReference type="InterPro" id="IPR017455">
    <property type="entry name" value="Znf_FYVE-rel"/>
</dbReference>
<dbReference type="CDD" id="cd06714">
    <property type="entry name" value="PDZ_RIM-like"/>
    <property type="match status" value="1"/>
</dbReference>
<organism evidence="15 16">
    <name type="scientific">Eublepharis macularius</name>
    <name type="common">Leopard gecko</name>
    <name type="synonym">Cyrtodactylus macularius</name>
    <dbReference type="NCBI Taxonomy" id="481883"/>
    <lineage>
        <taxon>Eukaryota</taxon>
        <taxon>Metazoa</taxon>
        <taxon>Chordata</taxon>
        <taxon>Craniata</taxon>
        <taxon>Vertebrata</taxon>
        <taxon>Euteleostomi</taxon>
        <taxon>Lepidosauria</taxon>
        <taxon>Squamata</taxon>
        <taxon>Bifurcata</taxon>
        <taxon>Gekkota</taxon>
        <taxon>Eublepharidae</taxon>
        <taxon>Eublepharinae</taxon>
        <taxon>Eublepharis</taxon>
    </lineage>
</organism>
<feature type="region of interest" description="Disordered" evidence="10">
    <location>
        <begin position="1413"/>
        <end position="1438"/>
    </location>
</feature>
<accession>A0AA97KCM8</accession>
<keyword evidence="1" id="KW-0597">Phosphoprotein</keyword>
<evidence type="ECO:0000259" key="12">
    <source>
        <dbReference type="PROSITE" id="PS50106"/>
    </source>
</evidence>
<dbReference type="GO" id="GO:0008270">
    <property type="term" value="F:zinc ion binding"/>
    <property type="evidence" value="ECO:0007669"/>
    <property type="project" value="UniProtKB-KW"/>
</dbReference>
<evidence type="ECO:0000256" key="10">
    <source>
        <dbReference type="SAM" id="MobiDB-lite"/>
    </source>
</evidence>
<evidence type="ECO:0000256" key="6">
    <source>
        <dbReference type="ARBA" id="ARBA00022833"/>
    </source>
</evidence>
<dbReference type="GO" id="GO:0031267">
    <property type="term" value="F:small GTPase binding"/>
    <property type="evidence" value="ECO:0007669"/>
    <property type="project" value="InterPro"/>
</dbReference>
<feature type="compositionally biased region" description="Polar residues" evidence="10">
    <location>
        <begin position="195"/>
        <end position="213"/>
    </location>
</feature>
<dbReference type="GO" id="GO:0050806">
    <property type="term" value="P:positive regulation of synaptic transmission"/>
    <property type="evidence" value="ECO:0007669"/>
    <property type="project" value="TreeGrafter"/>
</dbReference>
<feature type="compositionally biased region" description="Basic residues" evidence="10">
    <location>
        <begin position="493"/>
        <end position="505"/>
    </location>
</feature>
<dbReference type="Pfam" id="PF00595">
    <property type="entry name" value="PDZ"/>
    <property type="match status" value="1"/>
</dbReference>
<dbReference type="GO" id="GO:0030154">
    <property type="term" value="P:cell differentiation"/>
    <property type="evidence" value="ECO:0007669"/>
    <property type="project" value="UniProtKB-KW"/>
</dbReference>
<dbReference type="GO" id="GO:2000300">
    <property type="term" value="P:regulation of synaptic vesicle exocytosis"/>
    <property type="evidence" value="ECO:0007669"/>
    <property type="project" value="TreeGrafter"/>
</dbReference>
<keyword evidence="5" id="KW-0221">Differentiation</keyword>
<protein>
    <submittedName>
        <fullName evidence="16">Regulating synaptic membrane exocytosis protein 1 isoform X1</fullName>
    </submittedName>
</protein>
<dbReference type="SMART" id="SM00228">
    <property type="entry name" value="PDZ"/>
    <property type="match status" value="1"/>
</dbReference>
<keyword evidence="3" id="KW-0677">Repeat</keyword>
<feature type="compositionally biased region" description="Polar residues" evidence="10">
    <location>
        <begin position="914"/>
        <end position="923"/>
    </location>
</feature>
<feature type="domain" description="C2" evidence="11">
    <location>
        <begin position="720"/>
        <end position="843"/>
    </location>
</feature>
<dbReference type="GeneID" id="129342285"/>
<dbReference type="Gene3D" id="2.30.42.10">
    <property type="match status" value="1"/>
</dbReference>
<dbReference type="PANTHER" id="PTHR12157">
    <property type="entry name" value="REGULATING SYNAPTIC MEMBRANE EXOCYTOSIS PROTEIN"/>
    <property type="match status" value="1"/>
</dbReference>
<feature type="region of interest" description="Disordered" evidence="10">
    <location>
        <begin position="158"/>
        <end position="458"/>
    </location>
</feature>
<feature type="domain" description="RabBD" evidence="14">
    <location>
        <begin position="25"/>
        <end position="158"/>
    </location>
</feature>
<evidence type="ECO:0000313" key="15">
    <source>
        <dbReference type="Proteomes" id="UP001190640"/>
    </source>
</evidence>
<evidence type="ECO:0000256" key="8">
    <source>
        <dbReference type="ARBA" id="ARBA00034103"/>
    </source>
</evidence>
<dbReference type="FunFam" id="2.60.40.150:FF:000001">
    <property type="entry name" value="Regulating synaptic membrane exocytosis 3, isoform CRA_a"/>
    <property type="match status" value="1"/>
</dbReference>
<dbReference type="PROSITE" id="PS50178">
    <property type="entry name" value="ZF_FYVE"/>
    <property type="match status" value="1"/>
</dbReference>
<dbReference type="InterPro" id="IPR036034">
    <property type="entry name" value="PDZ_sf"/>
</dbReference>
<feature type="compositionally biased region" description="Polar residues" evidence="10">
    <location>
        <begin position="385"/>
        <end position="397"/>
    </location>
</feature>
<dbReference type="GO" id="GO:0042734">
    <property type="term" value="C:presynaptic membrane"/>
    <property type="evidence" value="ECO:0007669"/>
    <property type="project" value="TreeGrafter"/>
</dbReference>
<dbReference type="PROSITE" id="PS50916">
    <property type="entry name" value="RABBD"/>
    <property type="match status" value="1"/>
</dbReference>
<dbReference type="FunFam" id="2.60.40.150:FF:000003">
    <property type="entry name" value="Regulating synaptic membrane exocytosis protein 2"/>
    <property type="match status" value="1"/>
</dbReference>
<feature type="compositionally biased region" description="Basic and acidic residues" evidence="10">
    <location>
        <begin position="1109"/>
        <end position="1124"/>
    </location>
</feature>
<dbReference type="InterPro" id="IPR001478">
    <property type="entry name" value="PDZ"/>
</dbReference>
<evidence type="ECO:0000256" key="5">
    <source>
        <dbReference type="ARBA" id="ARBA00022782"/>
    </source>
</evidence>
<dbReference type="CTD" id="22999"/>
<dbReference type="GO" id="GO:0006886">
    <property type="term" value="P:intracellular protein transport"/>
    <property type="evidence" value="ECO:0007669"/>
    <property type="project" value="InterPro"/>
</dbReference>
<dbReference type="Proteomes" id="UP001190640">
    <property type="component" value="Chromosome 1"/>
</dbReference>
<keyword evidence="4 9" id="KW-0863">Zinc-finger</keyword>
<sequence>MSSSASSVGPRGPRPPTVPPPMQELPDLSHLTEEERNIIMAVMDRQKEEEEKEEAMLKRLHQQFESYKVQVRKIGEESRRYQGEHKDDTPMCGICHKTKFADGCGHLCSYCRTKFCARCGGRVSLRSNNEDKVVMWVCNLCRKQQEILTKSGAWFFGSGPQQPSSQDGTLSDTATGGSSDAPREKKARLQERSRSQTPLSTAAASLQEISSVVQPDRRKGIELSQQAMGLEQKQTSSRSRSEPPKERKKASTGSEQNGKGGLKGERKRVPKSSLQQGEGQADERECKERRDGRRLEKGRSQDYSDFPEQFEEGKAIEEEKQRKEDDYHTRYRSDPNLARYPVKPHPEEQQMRIHAKVSKARHERRHSDVALPHTEVEESEVSENKLGNHSQLQGTQDTKSHLDTQRAYSIERTGDVRISLSKQLANHSPPTPRHSVVPPEHLESKNHDPFKKSLDPSSAILIRKAKREKMETMLRNDSLSSDQSESVRPSPPKPHRSKRGGKKRQMSVSSSEEEGASTPEYTSCDDVEIESESVSEKGDLDYYWLDPATWHSRETSPISSHPVTWQPSKEGDRLIGRVILNKRTTMPKDSGALLGLKVVGGKMTDLGRLGAFITKVKKGSLADVVGHLRAGDEVLEWNGKSLPGATNEEVYNIILESKSEPQVEIIVSRPIGDIPRIPETSHPPLESSSSSFESQKMERPSISVISPTSPGALKDAPQVLPGQLSVKLWYDKVGHQLIVNVLQATDLPPRIDGRPRNPYVKMYFLPDRSDKSKRRTKTVKKSLEPKWNQTFLYSHVHRRDFRERMLEITVWDQPRVQEEESDFLGEILIELETALLDDEPHWYKLQTHDESSLPLPQPSPFMPRRHAHGGENSSKKLQRSQRISDSDISDYDVDDGIGVVPSVGYRSGTRESKSTTLTVPEQQRTTHHRSRSVSPHRGDDQGRTRSRLPNVPLQRSLDEIHQMRRSRSPTRHHDASRSPIDRRSRDMDSLYLSDQESELLMLPRAKRGRSAECLHTTRNSVKHYKTLPPKMPLLENGTYWNIYSSTLPAFIKAKSVLSQDISLLHNSLNSRIPRFADELLWVSELQPSLDRARSASTNCLRPDTSLHSPEQERDRWSPSLDRRRPTSPRIHIQHASPEDDRTTAMESCIPKQDCLNHLSANPETTQRQSRKVERYSTQKQTRKGSASETERVLLPCVSRRGLPTPRINDQPVIRGKHHTRSRSSEHSSIRPLCSVHHLVPGGSAPPSPLLTRMHQPGSPMQSSSADTPFSSRRGRQLPQVPVRSGSIEQEQENYSTSSKANLVVEERTRQMKMKMHRYNQTTGSGSSQELEREQYSKYNIKADQYRSCDNVSAKSSDSDVSDVSAISRTSSASRLSSTSFMSEQSERPRGRIRSKSLEICKTDGKKERRISWELDDKPGSNGKKMNVEDKKRRRHSVADVSTFTPKMQGRRMGTSGRTITKSTSVSGEVYKLEHNDGSQSDTAVGTVGTGGKKRRSSLSAKVVAMVSRRSRSTSQLSQTETGNKKLKSTIQRSTETGMAAEMRSRMVRQPSRESNDGSINSYSSEGNLIFPGVRLGADSQFSDFLDGLGPAQLVGRQTLATPAMGDIQIGMVDKKGQLEVEVIRARSLTQKPGSKSTPAPYVKVYLLENGACIAKKKTRIARKTLDPLYQQTLVFDESPHGKVLQVIVWGDYGRMDHKCFMGVAQILLEELDLSSVVIGWYKLFPPSSLVDPTLTPLTRRASQSSLESSTGPPCIRS</sequence>
<feature type="region of interest" description="Disordered" evidence="10">
    <location>
        <begin position="848"/>
        <end position="988"/>
    </location>
</feature>
<dbReference type="InterPro" id="IPR011011">
    <property type="entry name" value="Znf_FYVE_PHD"/>
</dbReference>
<keyword evidence="7" id="KW-0770">Synapse</keyword>
<evidence type="ECO:0000256" key="4">
    <source>
        <dbReference type="ARBA" id="ARBA00022771"/>
    </source>
</evidence>
<feature type="region of interest" description="Disordered" evidence="10">
    <location>
        <begin position="1476"/>
        <end position="1560"/>
    </location>
</feature>
<dbReference type="PROSITE" id="PS50106">
    <property type="entry name" value="PDZ"/>
    <property type="match status" value="1"/>
</dbReference>
<dbReference type="InterPro" id="IPR010911">
    <property type="entry name" value="Rab_BD"/>
</dbReference>
<dbReference type="SUPFAM" id="SSF57903">
    <property type="entry name" value="FYVE/PHD zinc finger"/>
    <property type="match status" value="1"/>
</dbReference>
<dbReference type="GO" id="GO:0048791">
    <property type="term" value="P:calcium ion-regulated exocytosis of neurotransmitter"/>
    <property type="evidence" value="ECO:0007669"/>
    <property type="project" value="TreeGrafter"/>
</dbReference>
<evidence type="ECO:0000259" key="14">
    <source>
        <dbReference type="PROSITE" id="PS50916"/>
    </source>
</evidence>
<evidence type="ECO:0000256" key="9">
    <source>
        <dbReference type="PROSITE-ProRule" id="PRU00091"/>
    </source>
</evidence>
<dbReference type="GO" id="GO:0048167">
    <property type="term" value="P:regulation of synaptic plasticity"/>
    <property type="evidence" value="ECO:0007669"/>
    <property type="project" value="TreeGrafter"/>
</dbReference>
<dbReference type="Gene3D" id="2.60.40.150">
    <property type="entry name" value="C2 domain"/>
    <property type="match status" value="2"/>
</dbReference>
<feature type="compositionally biased region" description="Basic and acidic residues" evidence="10">
    <location>
        <begin position="281"/>
        <end position="302"/>
    </location>
</feature>
<dbReference type="InterPro" id="IPR039032">
    <property type="entry name" value="Rim-like"/>
</dbReference>
<feature type="compositionally biased region" description="Polar residues" evidence="10">
    <location>
        <begin position="475"/>
        <end position="487"/>
    </location>
</feature>
<feature type="domain" description="C2" evidence="11">
    <location>
        <begin position="1603"/>
        <end position="1721"/>
    </location>
</feature>
<dbReference type="CDD" id="cd04028">
    <property type="entry name" value="C2B_RIM1alpha"/>
    <property type="match status" value="1"/>
</dbReference>
<feature type="region of interest" description="Disordered" evidence="10">
    <location>
        <begin position="1"/>
        <end position="30"/>
    </location>
</feature>
<dbReference type="SUPFAM" id="SSF49562">
    <property type="entry name" value="C2 domain (Calcium/lipid-binding domain, CaLB)"/>
    <property type="match status" value="2"/>
</dbReference>
<feature type="compositionally biased region" description="Polar residues" evidence="10">
    <location>
        <begin position="1177"/>
        <end position="1187"/>
    </location>
</feature>
<feature type="compositionally biased region" description="Polar residues" evidence="10">
    <location>
        <begin position="159"/>
        <end position="178"/>
    </location>
</feature>
<dbReference type="Gene3D" id="3.30.40.10">
    <property type="entry name" value="Zinc/RING finger domain, C3HC4 (zinc finger)"/>
    <property type="match status" value="1"/>
</dbReference>